<dbReference type="RefSeq" id="WP_094457797.1">
    <property type="nucleotide sequence ID" value="NZ_NOXU01000031.1"/>
</dbReference>
<proteinExistence type="predicted"/>
<reference evidence="3 4" key="1">
    <citation type="submission" date="2017-07" db="EMBL/GenBank/DDBJ databases">
        <title>Niveispirillum cyanobacteriorum sp. nov., isolated from cyanobacterial aggregates in a eutrophic lake.</title>
        <authorList>
            <person name="Cai H."/>
        </authorList>
    </citation>
    <scope>NUCLEOTIDE SEQUENCE [LARGE SCALE GENOMIC DNA]</scope>
    <source>
        <strain evidence="4">TH1-14</strain>
    </source>
</reference>
<gene>
    <name evidence="3" type="ORF">CHU95_18590</name>
</gene>
<accession>A0A255YU77</accession>
<dbReference type="OrthoDB" id="951068at2"/>
<keyword evidence="1" id="KW-0732">Signal</keyword>
<sequence length="170" mass="18455">MRLTTATLLASLVLVIPAHADDAAINRIYGDMRAAYTTLDLSVMERIYTPDVSYLQVGPGEAQWQAGRADVLGGFRQMFDAARTNGDALDIRFRIVQRTMQGDDAAADIGHFKLTVTPKGKPAQVMAGTFITMPVKTANGTWAFAADSWGPVKVDAFDKAVKSQGLRFDD</sequence>
<name>A0A255YU77_9PROT</name>
<dbReference type="InterPro" id="IPR037401">
    <property type="entry name" value="SnoaL-like"/>
</dbReference>
<dbReference type="Pfam" id="PF12680">
    <property type="entry name" value="SnoaL_2"/>
    <property type="match status" value="1"/>
</dbReference>
<dbReference type="EMBL" id="NOXU01000031">
    <property type="protein sequence ID" value="OYQ32762.1"/>
    <property type="molecule type" value="Genomic_DNA"/>
</dbReference>
<organism evidence="3 4">
    <name type="scientific">Niveispirillum lacus</name>
    <dbReference type="NCBI Taxonomy" id="1981099"/>
    <lineage>
        <taxon>Bacteria</taxon>
        <taxon>Pseudomonadati</taxon>
        <taxon>Pseudomonadota</taxon>
        <taxon>Alphaproteobacteria</taxon>
        <taxon>Rhodospirillales</taxon>
        <taxon>Azospirillaceae</taxon>
        <taxon>Niveispirillum</taxon>
    </lineage>
</organism>
<evidence type="ECO:0000259" key="2">
    <source>
        <dbReference type="Pfam" id="PF12680"/>
    </source>
</evidence>
<feature type="signal peptide" evidence="1">
    <location>
        <begin position="1"/>
        <end position="20"/>
    </location>
</feature>
<feature type="domain" description="SnoaL-like" evidence="2">
    <location>
        <begin position="33"/>
        <end position="132"/>
    </location>
</feature>
<evidence type="ECO:0000313" key="3">
    <source>
        <dbReference type="EMBL" id="OYQ32762.1"/>
    </source>
</evidence>
<dbReference type="AlphaFoldDB" id="A0A255YU77"/>
<keyword evidence="4" id="KW-1185">Reference proteome</keyword>
<comment type="caution">
    <text evidence="3">The sequence shown here is derived from an EMBL/GenBank/DDBJ whole genome shotgun (WGS) entry which is preliminary data.</text>
</comment>
<evidence type="ECO:0000256" key="1">
    <source>
        <dbReference type="SAM" id="SignalP"/>
    </source>
</evidence>
<dbReference type="SUPFAM" id="SSF54427">
    <property type="entry name" value="NTF2-like"/>
    <property type="match status" value="1"/>
</dbReference>
<protein>
    <recommendedName>
        <fullName evidence="2">SnoaL-like domain-containing protein</fullName>
    </recommendedName>
</protein>
<evidence type="ECO:0000313" key="4">
    <source>
        <dbReference type="Proteomes" id="UP000216998"/>
    </source>
</evidence>
<dbReference type="InterPro" id="IPR032710">
    <property type="entry name" value="NTF2-like_dom_sf"/>
</dbReference>
<feature type="chain" id="PRO_5013282115" description="SnoaL-like domain-containing protein" evidence="1">
    <location>
        <begin position="21"/>
        <end position="170"/>
    </location>
</feature>
<dbReference type="Proteomes" id="UP000216998">
    <property type="component" value="Unassembled WGS sequence"/>
</dbReference>
<dbReference type="Gene3D" id="3.10.450.50">
    <property type="match status" value="1"/>
</dbReference>